<reference evidence="2" key="2">
    <citation type="journal article" date="2021" name="PeerJ">
        <title>Extensive microbial diversity within the chicken gut microbiome revealed by metagenomics and culture.</title>
        <authorList>
            <person name="Gilroy R."/>
            <person name="Ravi A."/>
            <person name="Getino M."/>
            <person name="Pursley I."/>
            <person name="Horton D.L."/>
            <person name="Alikhan N.F."/>
            <person name="Baker D."/>
            <person name="Gharbi K."/>
            <person name="Hall N."/>
            <person name="Watson M."/>
            <person name="Adriaenssens E.M."/>
            <person name="Foster-Nyarko E."/>
            <person name="Jarju S."/>
            <person name="Secka A."/>
            <person name="Antonio M."/>
            <person name="Oren A."/>
            <person name="Chaudhuri R.R."/>
            <person name="La Ragione R."/>
            <person name="Hildebrand F."/>
            <person name="Pallen M.J."/>
        </authorList>
    </citation>
    <scope>NUCLEOTIDE SEQUENCE</scope>
    <source>
        <strain evidence="2">18911</strain>
    </source>
</reference>
<dbReference type="EMBL" id="DVNF01000023">
    <property type="protein sequence ID" value="HIU59876.1"/>
    <property type="molecule type" value="Genomic_DNA"/>
</dbReference>
<dbReference type="PANTHER" id="PTHR47618:SF1">
    <property type="entry name" value="BIFUNCTIONAL OLIGORIBONUCLEASE AND PAP PHOSPHATASE NRNA"/>
    <property type="match status" value="1"/>
</dbReference>
<comment type="caution">
    <text evidence="2">The sequence shown here is derived from an EMBL/GenBank/DDBJ whole genome shotgun (WGS) entry which is preliminary data.</text>
</comment>
<feature type="domain" description="DHHA1" evidence="1">
    <location>
        <begin position="79"/>
        <end position="165"/>
    </location>
</feature>
<evidence type="ECO:0000313" key="3">
    <source>
        <dbReference type="Proteomes" id="UP000824094"/>
    </source>
</evidence>
<dbReference type="Proteomes" id="UP000824094">
    <property type="component" value="Unassembled WGS sequence"/>
</dbReference>
<gene>
    <name evidence="2" type="ORF">IAB05_00630</name>
</gene>
<sequence length="169" mass="18156">LITDSGALTFSNTSVETLNIAAKLAAYGVDRYTIIQKLFKEIRREVFQLKLRVLSRAEFLADGKCGLIVFKQSDFAATGTTDLDTEGMINNIVNIEGVSLAIAASERDDMNSYQVSVRAKDGVNAAAFAEKFGGGGHICASGLRLLKGGEEGLNELRTAAEEFLSAQDK</sequence>
<name>A0A9D1MGL2_9FIRM</name>
<evidence type="ECO:0000313" key="2">
    <source>
        <dbReference type="EMBL" id="HIU59876.1"/>
    </source>
</evidence>
<feature type="non-terminal residue" evidence="2">
    <location>
        <position position="1"/>
    </location>
</feature>
<dbReference type="Pfam" id="PF02272">
    <property type="entry name" value="DHHA1"/>
    <property type="match status" value="1"/>
</dbReference>
<reference evidence="2" key="1">
    <citation type="submission" date="2020-10" db="EMBL/GenBank/DDBJ databases">
        <authorList>
            <person name="Gilroy R."/>
        </authorList>
    </citation>
    <scope>NUCLEOTIDE SEQUENCE</scope>
    <source>
        <strain evidence="2">18911</strain>
    </source>
</reference>
<accession>A0A9D1MGL2</accession>
<protein>
    <submittedName>
        <fullName evidence="2">Bifunctional oligoribonuclease/PAP phosphatase NrnA</fullName>
    </submittedName>
</protein>
<proteinExistence type="predicted"/>
<dbReference type="SUPFAM" id="SSF64182">
    <property type="entry name" value="DHH phosphoesterases"/>
    <property type="match status" value="1"/>
</dbReference>
<evidence type="ECO:0000259" key="1">
    <source>
        <dbReference type="Pfam" id="PF02272"/>
    </source>
</evidence>
<dbReference type="PANTHER" id="PTHR47618">
    <property type="entry name" value="BIFUNCTIONAL OLIGORIBONUCLEASE AND PAP PHOSPHATASE NRNA"/>
    <property type="match status" value="1"/>
</dbReference>
<dbReference type="InterPro" id="IPR003156">
    <property type="entry name" value="DHHA1_dom"/>
</dbReference>
<dbReference type="InterPro" id="IPR038763">
    <property type="entry name" value="DHH_sf"/>
</dbReference>
<dbReference type="AlphaFoldDB" id="A0A9D1MGL2"/>
<organism evidence="2 3">
    <name type="scientific">Candidatus Stercoripulliclostridium merdigallinarum</name>
    <dbReference type="NCBI Taxonomy" id="2840951"/>
    <lineage>
        <taxon>Bacteria</taxon>
        <taxon>Bacillati</taxon>
        <taxon>Bacillota</taxon>
        <taxon>Clostridia</taxon>
        <taxon>Eubacteriales</taxon>
        <taxon>Candidatus Stercoripulliclostridium</taxon>
    </lineage>
</organism>
<dbReference type="GO" id="GO:0003676">
    <property type="term" value="F:nucleic acid binding"/>
    <property type="evidence" value="ECO:0007669"/>
    <property type="project" value="InterPro"/>
</dbReference>
<dbReference type="Gene3D" id="3.10.310.30">
    <property type="match status" value="1"/>
</dbReference>
<dbReference type="Gene3D" id="3.90.1640.10">
    <property type="entry name" value="inorganic pyrophosphatase (n-terminal core)"/>
    <property type="match status" value="1"/>
</dbReference>
<dbReference type="InterPro" id="IPR051319">
    <property type="entry name" value="Oligoribo/pAp-PDE_c-di-AMP_PDE"/>
</dbReference>